<comment type="caution">
    <text evidence="1">The sequence shown here is derived from an EMBL/GenBank/DDBJ whole genome shotgun (WGS) entry which is preliminary data.</text>
</comment>
<accession>A0AAV8R292</accession>
<dbReference type="Proteomes" id="UP001222027">
    <property type="component" value="Unassembled WGS sequence"/>
</dbReference>
<sequence>MGTISQYQQAKNESEFMMDASRQDADLFYDVKCYCSLALYRYSVHETVLNTFNIFTPRANGQALNIGIFV</sequence>
<name>A0AAV8R292_ENSVE</name>
<evidence type="ECO:0000313" key="1">
    <source>
        <dbReference type="EMBL" id="KAJ8490325.1"/>
    </source>
</evidence>
<gene>
    <name evidence="1" type="ORF">OPV22_012046</name>
</gene>
<dbReference type="EMBL" id="JAQQAF010000004">
    <property type="protein sequence ID" value="KAJ8490325.1"/>
    <property type="molecule type" value="Genomic_DNA"/>
</dbReference>
<organism evidence="1 2">
    <name type="scientific">Ensete ventricosum</name>
    <name type="common">Abyssinian banana</name>
    <name type="synonym">Musa ensete</name>
    <dbReference type="NCBI Taxonomy" id="4639"/>
    <lineage>
        <taxon>Eukaryota</taxon>
        <taxon>Viridiplantae</taxon>
        <taxon>Streptophyta</taxon>
        <taxon>Embryophyta</taxon>
        <taxon>Tracheophyta</taxon>
        <taxon>Spermatophyta</taxon>
        <taxon>Magnoliopsida</taxon>
        <taxon>Liliopsida</taxon>
        <taxon>Zingiberales</taxon>
        <taxon>Musaceae</taxon>
        <taxon>Ensete</taxon>
    </lineage>
</organism>
<reference evidence="1 2" key="1">
    <citation type="submission" date="2022-12" db="EMBL/GenBank/DDBJ databases">
        <title>Chromosome-scale assembly of the Ensete ventricosum genome.</title>
        <authorList>
            <person name="Dussert Y."/>
            <person name="Stocks J."/>
            <person name="Wendawek A."/>
            <person name="Woldeyes F."/>
            <person name="Nichols R.A."/>
            <person name="Borrell J.S."/>
        </authorList>
    </citation>
    <scope>NUCLEOTIDE SEQUENCE [LARGE SCALE GENOMIC DNA]</scope>
    <source>
        <strain evidence="2">cv. Maze</strain>
        <tissue evidence="1">Seeds</tissue>
    </source>
</reference>
<protein>
    <submittedName>
        <fullName evidence="1">Uncharacterized protein</fullName>
    </submittedName>
</protein>
<proteinExistence type="predicted"/>
<dbReference type="AlphaFoldDB" id="A0AAV8R292"/>
<evidence type="ECO:0000313" key="2">
    <source>
        <dbReference type="Proteomes" id="UP001222027"/>
    </source>
</evidence>
<keyword evidence="2" id="KW-1185">Reference proteome</keyword>